<accession>A0A0H4WQ40</accession>
<organism evidence="3 4">
    <name type="scientific">Pseudomyxococcus hansupus</name>
    <dbReference type="NCBI Taxonomy" id="1297742"/>
    <lineage>
        <taxon>Bacteria</taxon>
        <taxon>Pseudomonadati</taxon>
        <taxon>Myxococcota</taxon>
        <taxon>Myxococcia</taxon>
        <taxon>Myxococcales</taxon>
        <taxon>Cystobacterineae</taxon>
        <taxon>Myxococcaceae</taxon>
        <taxon>Pseudomyxococcus</taxon>
    </lineage>
</organism>
<dbReference type="Pfam" id="PF02872">
    <property type="entry name" value="5_nucleotid_C"/>
    <property type="match status" value="1"/>
</dbReference>
<evidence type="ECO:0000313" key="4">
    <source>
        <dbReference type="Proteomes" id="UP000009026"/>
    </source>
</evidence>
<dbReference type="InterPro" id="IPR036907">
    <property type="entry name" value="5'-Nucleotdase_C_sf"/>
</dbReference>
<evidence type="ECO:0000259" key="2">
    <source>
        <dbReference type="Pfam" id="PF02872"/>
    </source>
</evidence>
<dbReference type="EMBL" id="CP012109">
    <property type="protein sequence ID" value="AKQ65626.1"/>
    <property type="molecule type" value="Genomic_DNA"/>
</dbReference>
<keyword evidence="1" id="KW-0732">Signal</keyword>
<dbReference type="GO" id="GO:0016787">
    <property type="term" value="F:hydrolase activity"/>
    <property type="evidence" value="ECO:0007669"/>
    <property type="project" value="InterPro"/>
</dbReference>
<dbReference type="Gene3D" id="3.90.780.10">
    <property type="entry name" value="5'-Nucleotidase, C-terminal domain"/>
    <property type="match status" value="1"/>
</dbReference>
<gene>
    <name evidence="3" type="ORF">A176_002538</name>
</gene>
<evidence type="ECO:0000256" key="1">
    <source>
        <dbReference type="SAM" id="SignalP"/>
    </source>
</evidence>
<dbReference type="OrthoDB" id="5497756at2"/>
<dbReference type="STRING" id="1297742.A176_002538"/>
<dbReference type="Proteomes" id="UP000009026">
    <property type="component" value="Chromosome"/>
</dbReference>
<dbReference type="AlphaFoldDB" id="A0A0H4WQ40"/>
<dbReference type="GO" id="GO:0030288">
    <property type="term" value="C:outer membrane-bounded periplasmic space"/>
    <property type="evidence" value="ECO:0007669"/>
    <property type="project" value="TreeGrafter"/>
</dbReference>
<protein>
    <submittedName>
        <fullName evidence="3">5'-nucleotidase</fullName>
    </submittedName>
</protein>
<feature type="chain" id="PRO_5005212860" evidence="1">
    <location>
        <begin position="25"/>
        <end position="281"/>
    </location>
</feature>
<feature type="signal peptide" evidence="1">
    <location>
        <begin position="1"/>
        <end position="24"/>
    </location>
</feature>
<name>A0A0H4WQ40_9BACT</name>
<keyword evidence="4" id="KW-1185">Reference proteome</keyword>
<dbReference type="RefSeq" id="WP_002638651.1">
    <property type="nucleotide sequence ID" value="NZ_CP012109.1"/>
</dbReference>
<sequence length="281" mass="30010">MPRSRSVIASLALALGAFHGGCIAYNDSCQPLVDDPDAVVGYLGHDVLLDKVFTRHDNNALGQLVADALMHAEDDSQTPAQLGIVNGGSLRQEGICVTRTSLRRGPLTDGVLHELILFENLVVTVDLTEQELVNLMEHSVGALYRAGESIASPSGAFLHVSEGTSLSVDCSRPRGSRVVSMRVGARQVELNPALNAVSGLRYRVAMNAYLLDGGDGYGTVLGNAGKDPDRNPVQARMLGGTEANITSAYMKTKHPTPVQALQEEQRIVFQNCELPARPAGR</sequence>
<dbReference type="PANTHER" id="PTHR11575">
    <property type="entry name" value="5'-NUCLEOTIDASE-RELATED"/>
    <property type="match status" value="1"/>
</dbReference>
<dbReference type="KEGG" id="mym:A176_002538"/>
<dbReference type="InterPro" id="IPR008334">
    <property type="entry name" value="5'-Nucleotdase_C"/>
</dbReference>
<feature type="domain" description="5'-Nucleotidase C-terminal" evidence="2">
    <location>
        <begin position="56"/>
        <end position="217"/>
    </location>
</feature>
<proteinExistence type="predicted"/>
<dbReference type="SUPFAM" id="SSF55816">
    <property type="entry name" value="5'-nucleotidase (syn. UDP-sugar hydrolase), C-terminal domain"/>
    <property type="match status" value="1"/>
</dbReference>
<evidence type="ECO:0000313" key="3">
    <source>
        <dbReference type="EMBL" id="AKQ65626.1"/>
    </source>
</evidence>
<dbReference type="PATRIC" id="fig|1297742.4.peg.2564"/>
<dbReference type="PANTHER" id="PTHR11575:SF24">
    <property type="entry name" value="5'-NUCLEOTIDASE"/>
    <property type="match status" value="1"/>
</dbReference>
<dbReference type="GO" id="GO:0009166">
    <property type="term" value="P:nucleotide catabolic process"/>
    <property type="evidence" value="ECO:0007669"/>
    <property type="project" value="InterPro"/>
</dbReference>
<dbReference type="InterPro" id="IPR006179">
    <property type="entry name" value="5_nucleotidase/apyrase"/>
</dbReference>
<reference evidence="3 4" key="1">
    <citation type="journal article" date="2016" name="PLoS ONE">
        <title>Complete Genome Sequence and Comparative Genomics of a Novel Myxobacterium Myxococcus hansupus.</title>
        <authorList>
            <person name="Sharma G."/>
            <person name="Narwani T."/>
            <person name="Subramanian S."/>
        </authorList>
    </citation>
    <scope>NUCLEOTIDE SEQUENCE [LARGE SCALE GENOMIC DNA]</scope>
    <source>
        <strain evidence="4">mixupus</strain>
    </source>
</reference>
<dbReference type="eggNOG" id="COG0737">
    <property type="taxonomic scope" value="Bacteria"/>
</dbReference>